<evidence type="ECO:0000313" key="2">
    <source>
        <dbReference type="Proteomes" id="UP000550707"/>
    </source>
</evidence>
<keyword evidence="2" id="KW-1185">Reference proteome</keyword>
<comment type="caution">
    <text evidence="1">The sequence shown here is derived from an EMBL/GenBank/DDBJ whole genome shotgun (WGS) entry which is preliminary data.</text>
</comment>
<accession>A0A7J8C8S5</accession>
<dbReference type="AlphaFoldDB" id="A0A7J8C8S5"/>
<protein>
    <submittedName>
        <fullName evidence="1">Uncharacterized protein</fullName>
    </submittedName>
</protein>
<gene>
    <name evidence="1" type="ORF">HJG59_009920</name>
</gene>
<dbReference type="EMBL" id="JACASF010000021">
    <property type="protein sequence ID" value="KAF6407268.1"/>
    <property type="molecule type" value="Genomic_DNA"/>
</dbReference>
<evidence type="ECO:0000313" key="1">
    <source>
        <dbReference type="EMBL" id="KAF6407268.1"/>
    </source>
</evidence>
<proteinExistence type="predicted"/>
<dbReference type="Proteomes" id="UP000550707">
    <property type="component" value="Unassembled WGS sequence"/>
</dbReference>
<reference evidence="1 2" key="1">
    <citation type="journal article" date="2020" name="Nature">
        <title>Six reference-quality genomes reveal evolution of bat adaptations.</title>
        <authorList>
            <person name="Jebb D."/>
            <person name="Huang Z."/>
            <person name="Pippel M."/>
            <person name="Hughes G.M."/>
            <person name="Lavrichenko K."/>
            <person name="Devanna P."/>
            <person name="Winkler S."/>
            <person name="Jermiin L.S."/>
            <person name="Skirmuntt E.C."/>
            <person name="Katzourakis A."/>
            <person name="Burkitt-Gray L."/>
            <person name="Ray D.A."/>
            <person name="Sullivan K.A.M."/>
            <person name="Roscito J.G."/>
            <person name="Kirilenko B.M."/>
            <person name="Davalos L.M."/>
            <person name="Corthals A.P."/>
            <person name="Power M.L."/>
            <person name="Jones G."/>
            <person name="Ransome R.D."/>
            <person name="Dechmann D.K.N."/>
            <person name="Locatelli A.G."/>
            <person name="Puechmaille S.J."/>
            <person name="Fedrigo O."/>
            <person name="Jarvis E.D."/>
            <person name="Hiller M."/>
            <person name="Vernes S.C."/>
            <person name="Myers E.W."/>
            <person name="Teeling E.C."/>
        </authorList>
    </citation>
    <scope>NUCLEOTIDE SEQUENCE [LARGE SCALE GENOMIC DNA]</scope>
    <source>
        <strain evidence="1">MMolMol1</strain>
        <tissue evidence="1">Muscle</tissue>
    </source>
</reference>
<dbReference type="InParanoid" id="A0A7J8C8S5"/>
<name>A0A7J8C8S5_MOLMO</name>
<sequence length="243" mass="27783">MRPQPRDPLLVVTNPRLPGCRTLRLSKQQSWLKGTFEPGLQSSQQMPRCAPALKAPCAPALSIQPSTTSPHSTILPRVGGSGEWVWLRCCSLVQTPLSQASWWVRGQQNTAPRCPRPKPPDPGPCAYMRFQDKRDLADGMKPRILRCRDDPGVPRRVQLYSQDPYEREQEVRQERRCHTLPLKMREGPQAKKWVLPGASEGPWISVRRQDNKCVFQPPREWYFVTAALGTNEQIYICFVFDIL</sequence>
<organism evidence="1 2">
    <name type="scientific">Molossus molossus</name>
    <name type="common">Pallas' mastiff bat</name>
    <name type="synonym">Vespertilio molossus</name>
    <dbReference type="NCBI Taxonomy" id="27622"/>
    <lineage>
        <taxon>Eukaryota</taxon>
        <taxon>Metazoa</taxon>
        <taxon>Chordata</taxon>
        <taxon>Craniata</taxon>
        <taxon>Vertebrata</taxon>
        <taxon>Euteleostomi</taxon>
        <taxon>Mammalia</taxon>
        <taxon>Eutheria</taxon>
        <taxon>Laurasiatheria</taxon>
        <taxon>Chiroptera</taxon>
        <taxon>Yangochiroptera</taxon>
        <taxon>Molossidae</taxon>
        <taxon>Molossus</taxon>
    </lineage>
</organism>